<dbReference type="WBParaSite" id="BPAG_0001143601-mRNA-1">
    <property type="protein sequence ID" value="BPAG_0001143601-mRNA-1"/>
    <property type="gene ID" value="BPAG_0001143601"/>
</dbReference>
<keyword evidence="1" id="KW-0732">Signal</keyword>
<dbReference type="SUPFAM" id="SSF56219">
    <property type="entry name" value="DNase I-like"/>
    <property type="match status" value="1"/>
</dbReference>
<dbReference type="STRING" id="6280.A0A0N4TRY5"/>
<feature type="signal peptide" evidence="1">
    <location>
        <begin position="1"/>
        <end position="21"/>
    </location>
</feature>
<evidence type="ECO:0000313" key="5">
    <source>
        <dbReference type="WBParaSite" id="BPAG_0001143601-mRNA-1"/>
    </source>
</evidence>
<dbReference type="Gene3D" id="3.60.10.10">
    <property type="entry name" value="Endonuclease/exonuclease/phosphatase"/>
    <property type="match status" value="1"/>
</dbReference>
<evidence type="ECO:0000256" key="1">
    <source>
        <dbReference type="SAM" id="SignalP"/>
    </source>
</evidence>
<accession>A0A0N4TRY5</accession>
<dbReference type="GO" id="GO:0003824">
    <property type="term" value="F:catalytic activity"/>
    <property type="evidence" value="ECO:0007669"/>
    <property type="project" value="InterPro"/>
</dbReference>
<dbReference type="Pfam" id="PF03372">
    <property type="entry name" value="Exo_endo_phos"/>
    <property type="match status" value="1"/>
</dbReference>
<dbReference type="PANTHER" id="PTHR41349">
    <property type="match status" value="1"/>
</dbReference>
<dbReference type="InterPro" id="IPR036691">
    <property type="entry name" value="Endo/exonu/phosph_ase_sf"/>
</dbReference>
<dbReference type="AlphaFoldDB" id="A0A0N4TRY5"/>
<dbReference type="Proteomes" id="UP000278627">
    <property type="component" value="Unassembled WGS sequence"/>
</dbReference>
<evidence type="ECO:0000259" key="2">
    <source>
        <dbReference type="Pfam" id="PF03372"/>
    </source>
</evidence>
<keyword evidence="4" id="KW-1185">Reference proteome</keyword>
<feature type="chain" id="PRO_5043122168" evidence="1">
    <location>
        <begin position="22"/>
        <end position="325"/>
    </location>
</feature>
<sequence>MKSSELTFSIVLILLYQKGLCFNHEKSTNLTIMTFNTWISGDNVEHGIIKIVKHIKLIDPDVVALQEVHDAECLEHLMVEMGKGWTAISTTYSYPDTAILTKHKLVNQSFHQISHGMGVKIEIENTNRTIHIWNLHLDYQSYGPYAAFNKMVTKVTQIMAGEMIDGKGRFQNMRELIVDDHFQAAVGNSSTEPLIVCGDFNSPSHLDWTNQTSFLHGNWKFQWPTTQILQNEAGMKDSYRELHPEVLENPGITWSTVEKMTSTGWSWTIPEPQDRIDYIFYRSPLLFPIQSYTYQGHATVYPKPFHWKNDYPSDHFAVITTFRLM</sequence>
<feature type="domain" description="Endonuclease/exonuclease/phosphatase" evidence="2">
    <location>
        <begin position="33"/>
        <end position="315"/>
    </location>
</feature>
<evidence type="ECO:0000313" key="4">
    <source>
        <dbReference type="Proteomes" id="UP000278627"/>
    </source>
</evidence>
<dbReference type="PANTHER" id="PTHR41349:SF1">
    <property type="entry name" value="PROTEIN CBG08683"/>
    <property type="match status" value="1"/>
</dbReference>
<reference evidence="3 4" key="2">
    <citation type="submission" date="2018-11" db="EMBL/GenBank/DDBJ databases">
        <authorList>
            <consortium name="Pathogen Informatics"/>
        </authorList>
    </citation>
    <scope>NUCLEOTIDE SEQUENCE [LARGE SCALE GENOMIC DNA]</scope>
</reference>
<gene>
    <name evidence="3" type="ORF">BPAG_LOCUS11398</name>
</gene>
<evidence type="ECO:0000313" key="3">
    <source>
        <dbReference type="EMBL" id="VDN92584.1"/>
    </source>
</evidence>
<dbReference type="InterPro" id="IPR005135">
    <property type="entry name" value="Endo/exonuclease/phosphatase"/>
</dbReference>
<proteinExistence type="predicted"/>
<organism evidence="5">
    <name type="scientific">Brugia pahangi</name>
    <name type="common">Filarial nematode worm</name>
    <dbReference type="NCBI Taxonomy" id="6280"/>
    <lineage>
        <taxon>Eukaryota</taxon>
        <taxon>Metazoa</taxon>
        <taxon>Ecdysozoa</taxon>
        <taxon>Nematoda</taxon>
        <taxon>Chromadorea</taxon>
        <taxon>Rhabditida</taxon>
        <taxon>Spirurina</taxon>
        <taxon>Spiruromorpha</taxon>
        <taxon>Filarioidea</taxon>
        <taxon>Onchocercidae</taxon>
        <taxon>Brugia</taxon>
    </lineage>
</organism>
<name>A0A0N4TRY5_BRUPA</name>
<protein>
    <submittedName>
        <fullName evidence="5">Endo/exonuclease/phosphatase domain-containing protein</fullName>
    </submittedName>
</protein>
<dbReference type="EMBL" id="UZAD01013228">
    <property type="protein sequence ID" value="VDN92584.1"/>
    <property type="molecule type" value="Genomic_DNA"/>
</dbReference>
<reference evidence="5" key="1">
    <citation type="submission" date="2016-04" db="UniProtKB">
        <authorList>
            <consortium name="WormBaseParasite"/>
        </authorList>
    </citation>
    <scope>IDENTIFICATION</scope>
</reference>